<dbReference type="Proteomes" id="UP000799753">
    <property type="component" value="Unassembled WGS sequence"/>
</dbReference>
<dbReference type="AlphaFoldDB" id="A0A6A6SBC1"/>
<evidence type="ECO:0000313" key="1">
    <source>
        <dbReference type="EMBL" id="KAF2644507.1"/>
    </source>
</evidence>
<evidence type="ECO:0000313" key="2">
    <source>
        <dbReference type="Proteomes" id="UP000799753"/>
    </source>
</evidence>
<organism evidence="1 2">
    <name type="scientific">Massarina eburnea CBS 473.64</name>
    <dbReference type="NCBI Taxonomy" id="1395130"/>
    <lineage>
        <taxon>Eukaryota</taxon>
        <taxon>Fungi</taxon>
        <taxon>Dikarya</taxon>
        <taxon>Ascomycota</taxon>
        <taxon>Pezizomycotina</taxon>
        <taxon>Dothideomycetes</taxon>
        <taxon>Pleosporomycetidae</taxon>
        <taxon>Pleosporales</taxon>
        <taxon>Massarineae</taxon>
        <taxon>Massarinaceae</taxon>
        <taxon>Massarina</taxon>
    </lineage>
</organism>
<reference evidence="1" key="1">
    <citation type="journal article" date="2020" name="Stud. Mycol.">
        <title>101 Dothideomycetes genomes: a test case for predicting lifestyles and emergence of pathogens.</title>
        <authorList>
            <person name="Haridas S."/>
            <person name="Albert R."/>
            <person name="Binder M."/>
            <person name="Bloem J."/>
            <person name="Labutti K."/>
            <person name="Salamov A."/>
            <person name="Andreopoulos B."/>
            <person name="Baker S."/>
            <person name="Barry K."/>
            <person name="Bills G."/>
            <person name="Bluhm B."/>
            <person name="Cannon C."/>
            <person name="Castanera R."/>
            <person name="Culley D."/>
            <person name="Daum C."/>
            <person name="Ezra D."/>
            <person name="Gonzalez J."/>
            <person name="Henrissat B."/>
            <person name="Kuo A."/>
            <person name="Liang C."/>
            <person name="Lipzen A."/>
            <person name="Lutzoni F."/>
            <person name="Magnuson J."/>
            <person name="Mondo S."/>
            <person name="Nolan M."/>
            <person name="Ohm R."/>
            <person name="Pangilinan J."/>
            <person name="Park H.-J."/>
            <person name="Ramirez L."/>
            <person name="Alfaro M."/>
            <person name="Sun H."/>
            <person name="Tritt A."/>
            <person name="Yoshinaga Y."/>
            <person name="Zwiers L.-H."/>
            <person name="Turgeon B."/>
            <person name="Goodwin S."/>
            <person name="Spatafora J."/>
            <person name="Crous P."/>
            <person name="Grigoriev I."/>
        </authorList>
    </citation>
    <scope>NUCLEOTIDE SEQUENCE</scope>
    <source>
        <strain evidence="1">CBS 473.64</strain>
    </source>
</reference>
<proteinExistence type="predicted"/>
<keyword evidence="2" id="KW-1185">Reference proteome</keyword>
<dbReference type="EMBL" id="MU006778">
    <property type="protein sequence ID" value="KAF2644507.1"/>
    <property type="molecule type" value="Genomic_DNA"/>
</dbReference>
<sequence>MSSNQGLTWTENMMLKATAFHGKAVRMCQQFGYNIDSYWITVELLAWFVFLEFKHVLIGDLPRVDQFFDTMECLEAWAWRWTHEGTQAGFWSPLADAPDANYAYTWWTHNFPERTEQPSLFGALNVLFLARGSELRGYRGVYWIDFFYMVRCARAYFDSRRASGHSIRGIQAGTT</sequence>
<gene>
    <name evidence="1" type="ORF">P280DRAFT_476540</name>
</gene>
<accession>A0A6A6SBC1</accession>
<name>A0A6A6SBC1_9PLEO</name>
<protein>
    <submittedName>
        <fullName evidence="1">Uncharacterized protein</fullName>
    </submittedName>
</protein>